<dbReference type="AlphaFoldDB" id="A0A2N0UXQ6"/>
<reference evidence="1" key="1">
    <citation type="journal article" date="2018" name="Environ. Microbiol.">
        <title>Sporulation capability and amylosome conservation among diverse human colonic and rumen isolates of the keystone starch-degrader Ruminococcus bromii.</title>
        <authorList>
            <person name="Mukhopadhya I."/>
            <person name="Morais S."/>
            <person name="Laverde-Gomez J."/>
            <person name="Sheridan P.O."/>
            <person name="Walker A.W."/>
            <person name="Kelly W."/>
            <person name="Klieve A.V."/>
            <person name="Ouwerkerk D."/>
            <person name="Duncan S.H."/>
            <person name="Louis P."/>
            <person name="Koropatkin N."/>
            <person name="Cockburn D."/>
            <person name="Kibler R."/>
            <person name="Cooper P.J."/>
            <person name="Sandoval C."/>
            <person name="Crost E."/>
            <person name="Juge N."/>
            <person name="Bayer E.A."/>
            <person name="Flint H.J."/>
        </authorList>
    </citation>
    <scope>NUCLEOTIDE SEQUENCE [LARGE SCALE GENOMIC DNA]</scope>
    <source>
        <strain evidence="1">ATCC 27255</strain>
    </source>
</reference>
<gene>
    <name evidence="1" type="ORF">RBATCC27255_00677</name>
</gene>
<accession>A0A2N0UXQ6</accession>
<name>A0A2N0UXQ6_9FIRM</name>
<organism evidence="1 2">
    <name type="scientific">Ruminococcus bromii</name>
    <dbReference type="NCBI Taxonomy" id="40518"/>
    <lineage>
        <taxon>Bacteria</taxon>
        <taxon>Bacillati</taxon>
        <taxon>Bacillota</taxon>
        <taxon>Clostridia</taxon>
        <taxon>Eubacteriales</taxon>
        <taxon>Oscillospiraceae</taxon>
        <taxon>Ruminococcus</taxon>
    </lineage>
</organism>
<dbReference type="RefSeq" id="WP_101028757.1">
    <property type="nucleotide sequence ID" value="NZ_CABMMZ010000038.1"/>
</dbReference>
<dbReference type="Proteomes" id="UP000233425">
    <property type="component" value="Unassembled WGS sequence"/>
</dbReference>
<comment type="caution">
    <text evidence="1">The sequence shown here is derived from an EMBL/GenBank/DDBJ whole genome shotgun (WGS) entry which is preliminary data.</text>
</comment>
<protein>
    <submittedName>
        <fullName evidence="1">Uncharacterized protein</fullName>
    </submittedName>
</protein>
<dbReference type="Pfam" id="PF07374">
    <property type="entry name" value="DUF1492"/>
    <property type="match status" value="1"/>
</dbReference>
<proteinExistence type="predicted"/>
<dbReference type="InterPro" id="IPR010861">
    <property type="entry name" value="DUF1492"/>
</dbReference>
<evidence type="ECO:0000313" key="2">
    <source>
        <dbReference type="Proteomes" id="UP000233425"/>
    </source>
</evidence>
<dbReference type="EMBL" id="NNSR01000038">
    <property type="protein sequence ID" value="PKD31763.1"/>
    <property type="molecule type" value="Genomic_DNA"/>
</dbReference>
<sequence length="136" mass="16105">MTVKDYLYSVRVSDKLIRTKEHELSKLRLNIAQVSVKQNEPVKTSGVNDPMRIVDRIADLQTEINREIDNLVRLKTEIRSKINALDDYRYIAILTEYYINCQRWEDIAESMEMSVRHTLRLHGEALQAFRKKFDFS</sequence>
<evidence type="ECO:0000313" key="1">
    <source>
        <dbReference type="EMBL" id="PKD31763.1"/>
    </source>
</evidence>
<keyword evidence="2" id="KW-1185">Reference proteome</keyword>